<dbReference type="OrthoDB" id="300709at2759"/>
<feature type="domain" description="NmrA-like" evidence="4">
    <location>
        <begin position="633"/>
        <end position="882"/>
    </location>
</feature>
<dbReference type="InterPro" id="IPR036291">
    <property type="entry name" value="NAD(P)-bd_dom_sf"/>
</dbReference>
<feature type="transmembrane region" description="Helical" evidence="3">
    <location>
        <begin position="291"/>
        <end position="310"/>
    </location>
</feature>
<name>A0A9P4WNE5_9PLEO</name>
<dbReference type="CDD" id="cd05251">
    <property type="entry name" value="NmrA_like_SDR_a"/>
    <property type="match status" value="1"/>
</dbReference>
<dbReference type="Gene3D" id="3.90.25.10">
    <property type="entry name" value="UDP-galactose 4-epimerase, domain 1"/>
    <property type="match status" value="1"/>
</dbReference>
<dbReference type="EMBL" id="SWKV01000045">
    <property type="protein sequence ID" value="KAF3037063.1"/>
    <property type="molecule type" value="Genomic_DNA"/>
</dbReference>
<dbReference type="Proteomes" id="UP000758155">
    <property type="component" value="Unassembled WGS sequence"/>
</dbReference>
<dbReference type="PANTHER" id="PTHR42748">
    <property type="entry name" value="NITROGEN METABOLITE REPRESSION PROTEIN NMRA FAMILY MEMBER"/>
    <property type="match status" value="1"/>
</dbReference>
<keyword evidence="3" id="KW-0812">Transmembrane</keyword>
<feature type="transmembrane region" description="Helical" evidence="3">
    <location>
        <begin position="105"/>
        <end position="124"/>
    </location>
</feature>
<proteinExistence type="inferred from homology"/>
<evidence type="ECO:0000256" key="1">
    <source>
        <dbReference type="ARBA" id="ARBA00006328"/>
    </source>
</evidence>
<protein>
    <recommendedName>
        <fullName evidence="4">NmrA-like domain-containing protein</fullName>
    </recommendedName>
</protein>
<comment type="similarity">
    <text evidence="1">Belongs to the NmrA-type oxidoreductase family.</text>
</comment>
<dbReference type="GO" id="GO:0005634">
    <property type="term" value="C:nucleus"/>
    <property type="evidence" value="ECO:0007669"/>
    <property type="project" value="TreeGrafter"/>
</dbReference>
<dbReference type="PRINTS" id="PR00081">
    <property type="entry name" value="GDHRDH"/>
</dbReference>
<dbReference type="Gene3D" id="3.40.50.720">
    <property type="entry name" value="NAD(P)-binding Rossmann-like Domain"/>
    <property type="match status" value="2"/>
</dbReference>
<dbReference type="InterPro" id="IPR002347">
    <property type="entry name" value="SDR_fam"/>
</dbReference>
<evidence type="ECO:0000256" key="2">
    <source>
        <dbReference type="ARBA" id="ARBA00022857"/>
    </source>
</evidence>
<dbReference type="PANTHER" id="PTHR42748:SF28">
    <property type="entry name" value="NMRA-LIKE DOMAIN-CONTAINING PROTEIN"/>
    <property type="match status" value="1"/>
</dbReference>
<accession>A0A9P4WNE5</accession>
<dbReference type="PROSITE" id="PS00061">
    <property type="entry name" value="ADH_SHORT"/>
    <property type="match status" value="1"/>
</dbReference>
<dbReference type="InterPro" id="IPR051164">
    <property type="entry name" value="NmrA-like_oxidored"/>
</dbReference>
<organism evidence="5 6">
    <name type="scientific">Didymella heteroderae</name>
    <dbReference type="NCBI Taxonomy" id="1769908"/>
    <lineage>
        <taxon>Eukaryota</taxon>
        <taxon>Fungi</taxon>
        <taxon>Dikarya</taxon>
        <taxon>Ascomycota</taxon>
        <taxon>Pezizomycotina</taxon>
        <taxon>Dothideomycetes</taxon>
        <taxon>Pleosporomycetidae</taxon>
        <taxon>Pleosporales</taxon>
        <taxon>Pleosporineae</taxon>
        <taxon>Didymellaceae</taxon>
        <taxon>Didymella</taxon>
    </lineage>
</organism>
<feature type="transmembrane region" description="Helical" evidence="3">
    <location>
        <begin position="144"/>
        <end position="163"/>
    </location>
</feature>
<keyword evidence="2" id="KW-0521">NADP</keyword>
<evidence type="ECO:0000256" key="3">
    <source>
        <dbReference type="SAM" id="Phobius"/>
    </source>
</evidence>
<dbReference type="SUPFAM" id="SSF51735">
    <property type="entry name" value="NAD(P)-binding Rossmann-fold domains"/>
    <property type="match status" value="2"/>
</dbReference>
<keyword evidence="3" id="KW-0472">Membrane</keyword>
<feature type="transmembrane region" description="Helical" evidence="3">
    <location>
        <begin position="322"/>
        <end position="355"/>
    </location>
</feature>
<comment type="caution">
    <text evidence="5">The sequence shown here is derived from an EMBL/GenBank/DDBJ whole genome shotgun (WGS) entry which is preliminary data.</text>
</comment>
<evidence type="ECO:0000313" key="5">
    <source>
        <dbReference type="EMBL" id="KAF3037063.1"/>
    </source>
</evidence>
<gene>
    <name evidence="5" type="ORF">E8E12_002254</name>
</gene>
<dbReference type="AlphaFoldDB" id="A0A9P4WNE5"/>
<reference evidence="5" key="1">
    <citation type="submission" date="2019-04" db="EMBL/GenBank/DDBJ databases">
        <title>Sequencing of skin fungus with MAO and IRED activity.</title>
        <authorList>
            <person name="Marsaioli A.J."/>
            <person name="Bonatto J.M.C."/>
            <person name="Reis Junior O."/>
        </authorList>
    </citation>
    <scope>NUCLEOTIDE SEQUENCE</scope>
    <source>
        <strain evidence="5">28M1</strain>
    </source>
</reference>
<dbReference type="Pfam" id="PF00106">
    <property type="entry name" value="adh_short"/>
    <property type="match status" value="1"/>
</dbReference>
<sequence length="949" mass="105424">MNASATIRASYVRATRMSMMPPPLPRPSSVTNTVADLESRPANSEKLKNFVPVNHLEHREKCDLERNKIYIYNEPYSPSYLEWEEAGSFSARLRKMYTIFPYRDPIWLVAVVFAFGSLDLVINAFFDLIPQLDKKLQFKTNETIAIPTTVLVGSIFFFVAGIFDTFGALNADRGTLDTNKETHKVTYRPALVGSPEFKWIPSWVKMWDLTMTNLAFQAGLIVLFGGVIFMFAGIVDFPELISEEAPLFATIVFGPQVIHGALFLVANAMLAISEQERWYKPKWWDADWQGAFLNTLGGFGFMMAGLFLFGDDKLSAAVAALLGSWAFLIGSVIRWIVATIALITGATSGIGLWLAERLHKRGYRVALCGRRVKEGTDAATILDPSGESAMFVQCDVTSYASQAAMFQAVWKKWSRLDVLIANAGGLDKDSKYILPHRNAGVDALPPKPDTTCTDIDFKGLIYGTTLATHFMRHNPKGKGGKIIVTGSMLGIYACATFPEYCAAKAAAHHYVRTTAPVLLQKERITINCVMPGPIDTDAVAGISDAFAPEHLTLKPVLLSAYDQFLEDKENNKTGQLIGTAHEDLIFWPHPGYKNGAILKRYEKTFDPWFKMVHGESSELPDALYEPVRTRGPKVVAVTGATGSQGGGVVNVMKRVPGWKVRALTRDPTSSAAKKLTEEGVEVVRANFDDEGSLREAFKNVYAIFAVTDWWEHLAQGKSQDEAGKIEEEQGMKLARAAATVDTLEHYIWSTTPSAKRKFKGKVFTPHMDYKANVDARIKAELPKLAAMTTYLYFGYYPQNMAFVPLIKPVEYPGNGQFIQTLPTKADTRVLNSGDMSVNPGIWVRQILATGAKAYGKYTNVALEKLTFQEMIDIWSEITGKKGVLIETTIDAWTKLWGPAGNELGLQFKFGELCDPWETNENFISPAELSIDQNEVVGFRGTIERLKYLF</sequence>
<feature type="transmembrane region" description="Helical" evidence="3">
    <location>
        <begin position="247"/>
        <end position="270"/>
    </location>
</feature>
<evidence type="ECO:0000259" key="4">
    <source>
        <dbReference type="Pfam" id="PF05368"/>
    </source>
</evidence>
<feature type="transmembrane region" description="Helical" evidence="3">
    <location>
        <begin position="214"/>
        <end position="235"/>
    </location>
</feature>
<keyword evidence="6" id="KW-1185">Reference proteome</keyword>
<dbReference type="Pfam" id="PF05368">
    <property type="entry name" value="NmrA"/>
    <property type="match status" value="1"/>
</dbReference>
<dbReference type="InterPro" id="IPR020904">
    <property type="entry name" value="Sc_DH/Rdtase_CS"/>
</dbReference>
<dbReference type="InterPro" id="IPR008030">
    <property type="entry name" value="NmrA-like"/>
</dbReference>
<keyword evidence="3" id="KW-1133">Transmembrane helix</keyword>
<evidence type="ECO:0000313" key="6">
    <source>
        <dbReference type="Proteomes" id="UP000758155"/>
    </source>
</evidence>